<protein>
    <submittedName>
        <fullName evidence="1">Uncharacterized protein</fullName>
    </submittedName>
</protein>
<comment type="caution">
    <text evidence="1">The sequence shown here is derived from an EMBL/GenBank/DDBJ whole genome shotgun (WGS) entry which is preliminary data.</text>
</comment>
<dbReference type="SUPFAM" id="SSF53098">
    <property type="entry name" value="Ribonuclease H-like"/>
    <property type="match status" value="1"/>
</dbReference>
<dbReference type="AlphaFoldDB" id="A0AA41VQU3"/>
<dbReference type="EMBL" id="JAJJMA010271861">
    <property type="protein sequence ID" value="MCL7045619.1"/>
    <property type="molecule type" value="Genomic_DNA"/>
</dbReference>
<dbReference type="Proteomes" id="UP001177140">
    <property type="component" value="Unassembled WGS sequence"/>
</dbReference>
<gene>
    <name evidence="1" type="ORF">MKW94_016634</name>
</gene>
<dbReference type="PANTHER" id="PTHR46481:SF7">
    <property type="entry name" value="ZINC FINGER BED DOMAIN-CONTAINING PROTEIN RICESLEEPER 2-LIKE"/>
    <property type="match status" value="1"/>
</dbReference>
<dbReference type="InterPro" id="IPR052035">
    <property type="entry name" value="ZnF_BED_domain_contain"/>
</dbReference>
<proteinExistence type="predicted"/>
<name>A0AA41VQU3_PAPNU</name>
<sequence length="233" mass="26598">MAFCYIPCAARTLNLIIEDGLRTAKPLISRLREFVLELNTSPVIASDFKQTTSVYQEGSWNFPIDVSTRWSGKYAMLDIARKASKSIDAVIRKHEGSLASNYMLLNPEEKVAVSIMHLYLEPFHKTTNNICTSKFPTVGLVLFFMVDVFEMIAACRGSWHAPDWLKCCAENMAEKGRIYNDQVHNIIHFHGCNPRSKDQRGTYPRKFQIGKQSQRSKGLFREALFEYPFSNTG</sequence>
<organism evidence="1 2">
    <name type="scientific">Papaver nudicaule</name>
    <name type="common">Iceland poppy</name>
    <dbReference type="NCBI Taxonomy" id="74823"/>
    <lineage>
        <taxon>Eukaryota</taxon>
        <taxon>Viridiplantae</taxon>
        <taxon>Streptophyta</taxon>
        <taxon>Embryophyta</taxon>
        <taxon>Tracheophyta</taxon>
        <taxon>Spermatophyta</taxon>
        <taxon>Magnoliopsida</taxon>
        <taxon>Ranunculales</taxon>
        <taxon>Papaveraceae</taxon>
        <taxon>Papaveroideae</taxon>
        <taxon>Papaver</taxon>
    </lineage>
</organism>
<accession>A0AA41VQU3</accession>
<dbReference type="InterPro" id="IPR012337">
    <property type="entry name" value="RNaseH-like_sf"/>
</dbReference>
<evidence type="ECO:0000313" key="2">
    <source>
        <dbReference type="Proteomes" id="UP001177140"/>
    </source>
</evidence>
<reference evidence="1" key="1">
    <citation type="submission" date="2022-03" db="EMBL/GenBank/DDBJ databases">
        <title>A functionally conserved STORR gene fusion in Papaver species that diverged 16.8 million years ago.</title>
        <authorList>
            <person name="Catania T."/>
        </authorList>
    </citation>
    <scope>NUCLEOTIDE SEQUENCE</scope>
    <source>
        <strain evidence="1">S-191538</strain>
    </source>
</reference>
<keyword evidence="2" id="KW-1185">Reference proteome</keyword>
<dbReference type="PANTHER" id="PTHR46481">
    <property type="entry name" value="ZINC FINGER BED DOMAIN-CONTAINING PROTEIN 4"/>
    <property type="match status" value="1"/>
</dbReference>
<evidence type="ECO:0000313" key="1">
    <source>
        <dbReference type="EMBL" id="MCL7045619.1"/>
    </source>
</evidence>